<dbReference type="InterPro" id="IPR001466">
    <property type="entry name" value="Beta-lactam-related"/>
</dbReference>
<dbReference type="AlphaFoldDB" id="H8YZW0"/>
<dbReference type="EMBL" id="JH603169">
    <property type="protein sequence ID" value="EIC22237.1"/>
    <property type="molecule type" value="Genomic_DNA"/>
</dbReference>
<feature type="domain" description="Beta-lactamase-related" evidence="2">
    <location>
        <begin position="182"/>
        <end position="470"/>
    </location>
</feature>
<dbReference type="Gene3D" id="3.40.710.10">
    <property type="entry name" value="DD-peptidase/beta-lactamase superfamily"/>
    <property type="match status" value="1"/>
</dbReference>
<accession>H8YZW0</accession>
<sequence length="567" mass="60994">MHSVQWPRESCFFNIAGVVEGLTVNHFLLSDIRRRDIFAVLLVLTVLSSLNGCCALDPLRCGGEGGTGRDSGNEMAPIVTAGSVSGYGRDPAGSVSTVPDFSDEPNASGRMVSNGGAASLEGQQFYGQNAQAQSNVVRSHYPAGPASDSAIRDDRSRSSIKFPSAANMARAAELSRASGGDAVVVVAADGRVLFENFGQAAGIDQPHRLASGTKTFWGLLAVAAAQDGLIDLDERVADTIQEWQSDPRKSRITVRQLLHFTSGLDPATKELQGNPESGDKFALALRVPAVAEPGTTFAYGPSHLFVFGAWLKRKLAAQGRDPDPLAYLHSRLLDPIGLEVGHWVKDAAGNPRMPSGAHLAPRQWVKLGQLIANRGVWQGRTLIEPAYLDQMFRGSSANPAYGLTVWLNRPFPSGEGQLAGMAWIQNRLDNGYIYHAGPSDLIMAAGQGGQRLFVIPSRKLIILRTGNSKGASWLDHDFLSILLDGQESTGSPHTPGGENNTSSAPTSAFRSSREDLRRACNSDAQRLCPQAIGDWGMLKECYRARRNEFSTGCRAAVKEMRLNRTQS</sequence>
<dbReference type="InterPro" id="IPR012338">
    <property type="entry name" value="Beta-lactam/transpept-like"/>
</dbReference>
<reference evidence="3 4" key="2">
    <citation type="submission" date="2011-11" db="EMBL/GenBank/DDBJ databases">
        <authorList>
            <consortium name="US DOE Joint Genome Institute"/>
            <person name="Lucas S."/>
            <person name="Han J."/>
            <person name="Lapidus A."/>
            <person name="Cheng J.-F."/>
            <person name="Goodwin L."/>
            <person name="Pitluck S."/>
            <person name="Peters L."/>
            <person name="Ovchinnikova G."/>
            <person name="Zhang X."/>
            <person name="Detter J.C."/>
            <person name="Han C."/>
            <person name="Tapia R."/>
            <person name="Land M."/>
            <person name="Hauser L."/>
            <person name="Kyrpides N."/>
            <person name="Ivanova N."/>
            <person name="Pagani I."/>
            <person name="Vogl K."/>
            <person name="Liu Z."/>
            <person name="Overmann J."/>
            <person name="Frigaard N.-U."/>
            <person name="Bryant D."/>
            <person name="Woyke T."/>
        </authorList>
    </citation>
    <scope>NUCLEOTIDE SEQUENCE [LARGE SCALE GENOMIC DNA]</scope>
    <source>
        <strain evidence="3 4">970</strain>
    </source>
</reference>
<dbReference type="Proteomes" id="UP000002964">
    <property type="component" value="Unassembled WGS sequence"/>
</dbReference>
<dbReference type="STRING" id="631362.Thi970DRAFT_02490"/>
<feature type="region of interest" description="Disordered" evidence="1">
    <location>
        <begin position="81"/>
        <end position="114"/>
    </location>
</feature>
<gene>
    <name evidence="3" type="ORF">Thi970DRAFT_02490</name>
</gene>
<dbReference type="SUPFAM" id="SSF56601">
    <property type="entry name" value="beta-lactamase/transpeptidase-like"/>
    <property type="match status" value="1"/>
</dbReference>
<keyword evidence="4" id="KW-1185">Reference proteome</keyword>
<name>H8YZW0_9GAMM</name>
<dbReference type="HOGENOM" id="CLU_480540_0_0_6"/>
<dbReference type="eggNOG" id="COG1680">
    <property type="taxonomic scope" value="Bacteria"/>
</dbReference>
<feature type="compositionally biased region" description="Polar residues" evidence="1">
    <location>
        <begin position="486"/>
        <end position="510"/>
    </location>
</feature>
<dbReference type="PANTHER" id="PTHR43283:SF7">
    <property type="entry name" value="BETA-LACTAMASE-RELATED DOMAIN-CONTAINING PROTEIN"/>
    <property type="match status" value="1"/>
</dbReference>
<organism evidence="3 4">
    <name type="scientific">Thiorhodovibrio frisius</name>
    <dbReference type="NCBI Taxonomy" id="631362"/>
    <lineage>
        <taxon>Bacteria</taxon>
        <taxon>Pseudomonadati</taxon>
        <taxon>Pseudomonadota</taxon>
        <taxon>Gammaproteobacteria</taxon>
        <taxon>Chromatiales</taxon>
        <taxon>Chromatiaceae</taxon>
        <taxon>Thiorhodovibrio</taxon>
    </lineage>
</organism>
<reference evidence="4" key="1">
    <citation type="submission" date="2011-06" db="EMBL/GenBank/DDBJ databases">
        <authorList>
            <consortium name="US DOE Joint Genome Institute (JGI-PGF)"/>
            <person name="Lucas S."/>
            <person name="Han J."/>
            <person name="Lapidus A."/>
            <person name="Cheng J.-F."/>
            <person name="Goodwin L."/>
            <person name="Pitluck S."/>
            <person name="Peters L."/>
            <person name="Land M.L."/>
            <person name="Hauser L."/>
            <person name="Vogl K."/>
            <person name="Liu Z."/>
            <person name="Overmann J."/>
            <person name="Frigaard N.-U."/>
            <person name="Bryant D.A."/>
            <person name="Woyke T.J."/>
        </authorList>
    </citation>
    <scope>NUCLEOTIDE SEQUENCE [LARGE SCALE GENOMIC DNA]</scope>
    <source>
        <strain evidence="4">970</strain>
    </source>
</reference>
<evidence type="ECO:0000313" key="3">
    <source>
        <dbReference type="EMBL" id="EIC22237.1"/>
    </source>
</evidence>
<dbReference type="OrthoDB" id="9814204at2"/>
<dbReference type="PANTHER" id="PTHR43283">
    <property type="entry name" value="BETA-LACTAMASE-RELATED"/>
    <property type="match status" value="1"/>
</dbReference>
<dbReference type="InterPro" id="IPR050789">
    <property type="entry name" value="Diverse_Enzym_Activities"/>
</dbReference>
<evidence type="ECO:0000259" key="2">
    <source>
        <dbReference type="Pfam" id="PF00144"/>
    </source>
</evidence>
<evidence type="ECO:0000313" key="4">
    <source>
        <dbReference type="Proteomes" id="UP000002964"/>
    </source>
</evidence>
<evidence type="ECO:0000256" key="1">
    <source>
        <dbReference type="SAM" id="MobiDB-lite"/>
    </source>
</evidence>
<protein>
    <submittedName>
        <fullName evidence="3">Penicillin-binding protein, beta-lactamase class C</fullName>
    </submittedName>
</protein>
<dbReference type="Pfam" id="PF00144">
    <property type="entry name" value="Beta-lactamase"/>
    <property type="match status" value="1"/>
</dbReference>
<feature type="region of interest" description="Disordered" evidence="1">
    <location>
        <begin position="485"/>
        <end position="515"/>
    </location>
</feature>
<proteinExistence type="predicted"/>